<dbReference type="Gene3D" id="1.20.1250.20">
    <property type="entry name" value="MFS general substrate transporter like domains"/>
    <property type="match status" value="1"/>
</dbReference>
<evidence type="ECO:0000313" key="7">
    <source>
        <dbReference type="EMBL" id="RMX79843.1"/>
    </source>
</evidence>
<gene>
    <name evidence="8" type="ORF">D0868_07883</name>
    <name evidence="7" type="ORF">D0869_08006</name>
</gene>
<dbReference type="InterPro" id="IPR036259">
    <property type="entry name" value="MFS_trans_sf"/>
</dbReference>
<feature type="transmembrane region" description="Helical" evidence="6">
    <location>
        <begin position="83"/>
        <end position="101"/>
    </location>
</feature>
<feature type="transmembrane region" description="Helical" evidence="6">
    <location>
        <begin position="460"/>
        <end position="482"/>
    </location>
</feature>
<feature type="transmembrane region" description="Helical" evidence="6">
    <location>
        <begin position="336"/>
        <end position="356"/>
    </location>
</feature>
<dbReference type="AlphaFoldDB" id="A0A3M6YI33"/>
<dbReference type="SUPFAM" id="SSF103473">
    <property type="entry name" value="MFS general substrate transporter"/>
    <property type="match status" value="1"/>
</dbReference>
<dbReference type="InterPro" id="IPR049680">
    <property type="entry name" value="FLVCR1-2_SLC49-like"/>
</dbReference>
<evidence type="ECO:0008006" key="11">
    <source>
        <dbReference type="Google" id="ProtNLM"/>
    </source>
</evidence>
<accession>A0A3M6YI33</accession>
<evidence type="ECO:0000313" key="10">
    <source>
        <dbReference type="Proteomes" id="UP000282582"/>
    </source>
</evidence>
<evidence type="ECO:0000256" key="1">
    <source>
        <dbReference type="ARBA" id="ARBA00004141"/>
    </source>
</evidence>
<dbReference type="VEuPathDB" id="FungiDB:BTJ68_15371"/>
<feature type="transmembrane region" description="Helical" evidence="6">
    <location>
        <begin position="393"/>
        <end position="417"/>
    </location>
</feature>
<sequence length="499" mass="53548">MSTGTRYTALRTIDDGEDDKVEGPSMHRLTSHDSAASGKPVPLVQHATRSDSEGPPPSLQRTRTEDDYSNPSAPYTRASRLRYLGLAQLVLLNIIVSWDWLTFAAVSSTSATYFSVSDSSINWLSTGFLFAFCPVAPLVIWTLNRHGPKASILASSALVLAGNWIRYGGTRSNSFGVVIFGQVLIGFAQPFVLAAPTRYSNLWFSPAGRVSATAIASLANPFGAALGQLIGPFWASDEPSSIPRMVLYTSILSTVATLPAPFIPARPSTSASSTSAYDLQQDDRTIWQSVRDVTKNGAFWLILLPFSIYVASFNATSSLLNQILEPYGFSETEAGIAGALLIVVGLVASAIVSPLVDRTKRYLLTVRVLVPFIAISYVALIFMPGTHTVPGPYVVLAVLGATSFSLLPCALEFLVLVTYPVSPEVSSTVCWTGGQLLGGVWIVIMNALRTDDWDDEPNASMITGLIFQAVVAVVVVPCVFVLGRGKFKGSQEGLQMVYG</sequence>
<comment type="caution">
    <text evidence="8">The sequence shown here is derived from an EMBL/GenBank/DDBJ whole genome shotgun (WGS) entry which is preliminary data.</text>
</comment>
<feature type="transmembrane region" description="Helical" evidence="6">
    <location>
        <begin position="298"/>
        <end position="316"/>
    </location>
</feature>
<protein>
    <recommendedName>
        <fullName evidence="11">Major facilitator superfamily (MFS) profile domain-containing protein</fullName>
    </recommendedName>
</protein>
<reference evidence="9 10" key="1">
    <citation type="journal article" date="2018" name="BMC Genomics">
        <title>Genomic evidence for intraspecific hybridization in a clonal and extremely halotolerant yeast.</title>
        <authorList>
            <person name="Gostincar C."/>
            <person name="Stajich J.E."/>
            <person name="Zupancic J."/>
            <person name="Zalar P."/>
            <person name="Gunde-Cimerman N."/>
        </authorList>
    </citation>
    <scope>NUCLEOTIDE SEQUENCE [LARGE SCALE GENOMIC DNA]</scope>
    <source>
        <strain evidence="8 10">EXF-6654</strain>
        <strain evidence="7 9">EXF-6656</strain>
    </source>
</reference>
<dbReference type="Proteomes" id="UP000282582">
    <property type="component" value="Unassembled WGS sequence"/>
</dbReference>
<dbReference type="OrthoDB" id="422206at2759"/>
<keyword evidence="3 6" id="KW-1133">Transmembrane helix</keyword>
<feature type="region of interest" description="Disordered" evidence="5">
    <location>
        <begin position="1"/>
        <end position="72"/>
    </location>
</feature>
<feature type="transmembrane region" description="Helical" evidence="6">
    <location>
        <begin position="175"/>
        <end position="195"/>
    </location>
</feature>
<dbReference type="PANTHER" id="PTHR10924">
    <property type="entry name" value="MAJOR FACILITATOR SUPERFAMILY PROTEIN-RELATED"/>
    <property type="match status" value="1"/>
</dbReference>
<keyword evidence="2 6" id="KW-0812">Transmembrane</keyword>
<name>A0A3M6YI33_HORWE</name>
<evidence type="ECO:0000256" key="5">
    <source>
        <dbReference type="SAM" id="MobiDB-lite"/>
    </source>
</evidence>
<evidence type="ECO:0000313" key="8">
    <source>
        <dbReference type="EMBL" id="RMY02623.1"/>
    </source>
</evidence>
<dbReference type="EMBL" id="QWIJ01000668">
    <property type="protein sequence ID" value="RMX79843.1"/>
    <property type="molecule type" value="Genomic_DNA"/>
</dbReference>
<comment type="subcellular location">
    <subcellularLocation>
        <location evidence="1">Membrane</location>
        <topology evidence="1">Multi-pass membrane protein</topology>
    </subcellularLocation>
</comment>
<dbReference type="Proteomes" id="UP000281245">
    <property type="component" value="Unassembled WGS sequence"/>
</dbReference>
<proteinExistence type="predicted"/>
<evidence type="ECO:0000256" key="6">
    <source>
        <dbReference type="SAM" id="Phobius"/>
    </source>
</evidence>
<dbReference type="InterPro" id="IPR011701">
    <property type="entry name" value="MFS"/>
</dbReference>
<feature type="transmembrane region" description="Helical" evidence="6">
    <location>
        <begin position="368"/>
        <end position="387"/>
    </location>
</feature>
<feature type="transmembrane region" description="Helical" evidence="6">
    <location>
        <begin position="429"/>
        <end position="448"/>
    </location>
</feature>
<evidence type="ECO:0000313" key="9">
    <source>
        <dbReference type="Proteomes" id="UP000281245"/>
    </source>
</evidence>
<evidence type="ECO:0000256" key="4">
    <source>
        <dbReference type="ARBA" id="ARBA00023136"/>
    </source>
</evidence>
<feature type="transmembrane region" description="Helical" evidence="6">
    <location>
        <begin position="207"/>
        <end position="230"/>
    </location>
</feature>
<dbReference type="Pfam" id="PF07690">
    <property type="entry name" value="MFS_1"/>
    <property type="match status" value="1"/>
</dbReference>
<feature type="transmembrane region" description="Helical" evidence="6">
    <location>
        <begin position="121"/>
        <end position="143"/>
    </location>
</feature>
<organism evidence="8 10">
    <name type="scientific">Hortaea werneckii</name>
    <name type="common">Black yeast</name>
    <name type="synonym">Cladosporium werneckii</name>
    <dbReference type="NCBI Taxonomy" id="91943"/>
    <lineage>
        <taxon>Eukaryota</taxon>
        <taxon>Fungi</taxon>
        <taxon>Dikarya</taxon>
        <taxon>Ascomycota</taxon>
        <taxon>Pezizomycotina</taxon>
        <taxon>Dothideomycetes</taxon>
        <taxon>Dothideomycetidae</taxon>
        <taxon>Mycosphaerellales</taxon>
        <taxon>Teratosphaeriaceae</taxon>
        <taxon>Hortaea</taxon>
    </lineage>
</organism>
<dbReference type="PANTHER" id="PTHR10924:SF6">
    <property type="entry name" value="SOLUTE CARRIER FAMILY 49 MEMBER A3"/>
    <property type="match status" value="1"/>
</dbReference>
<dbReference type="EMBL" id="QWIK01000670">
    <property type="protein sequence ID" value="RMY02623.1"/>
    <property type="molecule type" value="Genomic_DNA"/>
</dbReference>
<keyword evidence="4 6" id="KW-0472">Membrane</keyword>
<dbReference type="GO" id="GO:0016020">
    <property type="term" value="C:membrane"/>
    <property type="evidence" value="ECO:0007669"/>
    <property type="project" value="UniProtKB-SubCell"/>
</dbReference>
<evidence type="ECO:0000256" key="3">
    <source>
        <dbReference type="ARBA" id="ARBA00022989"/>
    </source>
</evidence>
<dbReference type="GO" id="GO:0022857">
    <property type="term" value="F:transmembrane transporter activity"/>
    <property type="evidence" value="ECO:0007669"/>
    <property type="project" value="InterPro"/>
</dbReference>
<evidence type="ECO:0000256" key="2">
    <source>
        <dbReference type="ARBA" id="ARBA00022692"/>
    </source>
</evidence>